<proteinExistence type="predicted"/>
<dbReference type="Proteomes" id="UP001454036">
    <property type="component" value="Unassembled WGS sequence"/>
</dbReference>
<reference evidence="1 2" key="1">
    <citation type="submission" date="2024-01" db="EMBL/GenBank/DDBJ databases">
        <title>The complete chloroplast genome sequence of Lithospermum erythrorhizon: insights into the phylogenetic relationship among Boraginaceae species and the maternal lineages of purple gromwells.</title>
        <authorList>
            <person name="Okada T."/>
            <person name="Watanabe K."/>
        </authorList>
    </citation>
    <scope>NUCLEOTIDE SEQUENCE [LARGE SCALE GENOMIC DNA]</scope>
</reference>
<name>A0AAV3P5V3_LITER</name>
<comment type="caution">
    <text evidence="1">The sequence shown here is derived from an EMBL/GenBank/DDBJ whole genome shotgun (WGS) entry which is preliminary data.</text>
</comment>
<accession>A0AAV3P5V3</accession>
<keyword evidence="2" id="KW-1185">Reference proteome</keyword>
<evidence type="ECO:0000313" key="2">
    <source>
        <dbReference type="Proteomes" id="UP001454036"/>
    </source>
</evidence>
<dbReference type="PANTHER" id="PTHR34222">
    <property type="entry name" value="GAG_PRE-INTEGRS DOMAIN-CONTAINING PROTEIN"/>
    <property type="match status" value="1"/>
</dbReference>
<gene>
    <name evidence="1" type="ORF">LIER_36347</name>
</gene>
<dbReference type="AlphaFoldDB" id="A0AAV3P5V3"/>
<organism evidence="1 2">
    <name type="scientific">Lithospermum erythrorhizon</name>
    <name type="common">Purple gromwell</name>
    <name type="synonym">Lithospermum officinale var. erythrorhizon</name>
    <dbReference type="NCBI Taxonomy" id="34254"/>
    <lineage>
        <taxon>Eukaryota</taxon>
        <taxon>Viridiplantae</taxon>
        <taxon>Streptophyta</taxon>
        <taxon>Embryophyta</taxon>
        <taxon>Tracheophyta</taxon>
        <taxon>Spermatophyta</taxon>
        <taxon>Magnoliopsida</taxon>
        <taxon>eudicotyledons</taxon>
        <taxon>Gunneridae</taxon>
        <taxon>Pentapetalae</taxon>
        <taxon>asterids</taxon>
        <taxon>lamiids</taxon>
        <taxon>Boraginales</taxon>
        <taxon>Boraginaceae</taxon>
        <taxon>Boraginoideae</taxon>
        <taxon>Lithospermeae</taxon>
        <taxon>Lithospermum</taxon>
    </lineage>
</organism>
<dbReference type="PANTHER" id="PTHR34222:SF94">
    <property type="entry name" value="CCHC-TYPE DOMAIN-CONTAINING PROTEIN"/>
    <property type="match status" value="1"/>
</dbReference>
<sequence length="146" mass="17026">MTMGVDERYHDFMYSLNRELYGSIRFSLNTQDPLPSLDMAYQKIREEESMRKSNDLSIGNKFVALTLPSNSRMGDYGDKSKLFCTRCKKQGYHITTYFLRVGYSEWWETRNRRPARAGEAAVAPRNRVATLSTLCCRYPRCCPDHD</sequence>
<protein>
    <submittedName>
        <fullName evidence="1">Uncharacterized protein</fullName>
    </submittedName>
</protein>
<dbReference type="EMBL" id="BAABME010016591">
    <property type="protein sequence ID" value="GAA0146603.1"/>
    <property type="molecule type" value="Genomic_DNA"/>
</dbReference>
<evidence type="ECO:0000313" key="1">
    <source>
        <dbReference type="EMBL" id="GAA0146603.1"/>
    </source>
</evidence>